<evidence type="ECO:0000313" key="5">
    <source>
        <dbReference type="Proteomes" id="UP001266305"/>
    </source>
</evidence>
<sequence length="295" mass="32776">MCEDGFFLCPAIVDKPCGLAGDRRHYCVGWPWPLWGVSRGRCFFWEQLLLKAQLPARETRVWSVASASFCSLTLNTNHGHILVDYSKNLVTEEVMRMLVDLAKSRGVEAARERMFNGEKINYTEGRAVLHVALRNRSNTPILVDGKDVMPEVNKVLDKMKSFCQYLTQADGVFIVQRKLLNGGNSLNPVTRVRSGDWKGYTGKTITDVINIGIGGSDLGPLMVTEALKPYSSGGPRVWYVSNIDGTHIAKTLAQLNPESSLFIIASKTFTTQETITNAETAKEWFLQVAKDVSGL</sequence>
<organism evidence="4 5">
    <name type="scientific">Saguinus oedipus</name>
    <name type="common">Cotton-top tamarin</name>
    <name type="synonym">Oedipomidas oedipus</name>
    <dbReference type="NCBI Taxonomy" id="9490"/>
    <lineage>
        <taxon>Eukaryota</taxon>
        <taxon>Metazoa</taxon>
        <taxon>Chordata</taxon>
        <taxon>Craniata</taxon>
        <taxon>Vertebrata</taxon>
        <taxon>Euteleostomi</taxon>
        <taxon>Mammalia</taxon>
        <taxon>Eutheria</taxon>
        <taxon>Euarchontoglires</taxon>
        <taxon>Primates</taxon>
        <taxon>Haplorrhini</taxon>
        <taxon>Platyrrhini</taxon>
        <taxon>Cebidae</taxon>
        <taxon>Callitrichinae</taxon>
        <taxon>Saguinus</taxon>
    </lineage>
</organism>
<dbReference type="Pfam" id="PF00342">
    <property type="entry name" value="PGI"/>
    <property type="match status" value="2"/>
</dbReference>
<dbReference type="InterPro" id="IPR035476">
    <property type="entry name" value="SIS_PGI_1"/>
</dbReference>
<dbReference type="Gene3D" id="3.40.50.10490">
    <property type="entry name" value="Glucose-6-phosphate isomerase like protein, domain 1"/>
    <property type="match status" value="2"/>
</dbReference>
<dbReference type="Proteomes" id="UP001266305">
    <property type="component" value="Unassembled WGS sequence"/>
</dbReference>
<evidence type="ECO:0000313" key="4">
    <source>
        <dbReference type="EMBL" id="KAK2088185.1"/>
    </source>
</evidence>
<dbReference type="EMBL" id="JASSZA010000019">
    <property type="protein sequence ID" value="KAK2088185.1"/>
    <property type="molecule type" value="Genomic_DNA"/>
</dbReference>
<keyword evidence="5" id="KW-1185">Reference proteome</keyword>
<dbReference type="InterPro" id="IPR046348">
    <property type="entry name" value="SIS_dom_sf"/>
</dbReference>
<evidence type="ECO:0000256" key="3">
    <source>
        <dbReference type="ARBA" id="ARBA00023235"/>
    </source>
</evidence>
<dbReference type="PANTHER" id="PTHR11469:SF1">
    <property type="entry name" value="GLUCOSE-6-PHOSPHATE ISOMERASE"/>
    <property type="match status" value="1"/>
</dbReference>
<keyword evidence="3" id="KW-0413">Isomerase</keyword>
<dbReference type="PROSITE" id="PS51463">
    <property type="entry name" value="P_GLUCOSE_ISOMERASE_3"/>
    <property type="match status" value="1"/>
</dbReference>
<accession>A0ABQ9TUK8</accession>
<dbReference type="InterPro" id="IPR001672">
    <property type="entry name" value="G6P_Isomerase"/>
</dbReference>
<evidence type="ECO:0008006" key="6">
    <source>
        <dbReference type="Google" id="ProtNLM"/>
    </source>
</evidence>
<dbReference type="SUPFAM" id="SSF53697">
    <property type="entry name" value="SIS domain"/>
    <property type="match status" value="1"/>
</dbReference>
<proteinExistence type="predicted"/>
<protein>
    <recommendedName>
        <fullName evidence="6">Glucose-6-phosphate isomerase</fullName>
    </recommendedName>
</protein>
<comment type="caution">
    <text evidence="4">The sequence shown here is derived from an EMBL/GenBank/DDBJ whole genome shotgun (WGS) entry which is preliminary data.</text>
</comment>
<name>A0ABQ9TUK8_SAGOE</name>
<gene>
    <name evidence="4" type="ORF">P7K49_034092</name>
</gene>
<evidence type="ECO:0000256" key="1">
    <source>
        <dbReference type="ARBA" id="ARBA00022432"/>
    </source>
</evidence>
<reference evidence="4 5" key="1">
    <citation type="submission" date="2023-05" db="EMBL/GenBank/DDBJ databases">
        <title>B98-5 Cell Line De Novo Hybrid Assembly: An Optical Mapping Approach.</title>
        <authorList>
            <person name="Kananen K."/>
            <person name="Auerbach J.A."/>
            <person name="Kautto E."/>
            <person name="Blachly J.S."/>
        </authorList>
    </citation>
    <scope>NUCLEOTIDE SEQUENCE [LARGE SCALE GENOMIC DNA]</scope>
    <source>
        <strain evidence="4">B95-8</strain>
        <tissue evidence="4">Cell line</tissue>
    </source>
</reference>
<keyword evidence="2" id="KW-0324">Glycolysis</keyword>
<dbReference type="PANTHER" id="PTHR11469">
    <property type="entry name" value="GLUCOSE-6-PHOSPHATE ISOMERASE"/>
    <property type="match status" value="1"/>
</dbReference>
<dbReference type="CDD" id="cd05015">
    <property type="entry name" value="SIS_PGI_1"/>
    <property type="match status" value="1"/>
</dbReference>
<keyword evidence="1" id="KW-0312">Gluconeogenesis</keyword>
<evidence type="ECO:0000256" key="2">
    <source>
        <dbReference type="ARBA" id="ARBA00023152"/>
    </source>
</evidence>